<dbReference type="EMBL" id="JAPHNL010000328">
    <property type="protein sequence ID" value="MCX3063970.1"/>
    <property type="molecule type" value="Genomic_DNA"/>
</dbReference>
<gene>
    <name evidence="2" type="ORF">OFY01_30285</name>
</gene>
<feature type="transmembrane region" description="Helical" evidence="1">
    <location>
        <begin position="21"/>
        <end position="41"/>
    </location>
</feature>
<accession>A0ABT3U6Z4</accession>
<proteinExistence type="predicted"/>
<comment type="caution">
    <text evidence="2">The sequence shown here is derived from an EMBL/GenBank/DDBJ whole genome shotgun (WGS) entry which is preliminary data.</text>
</comment>
<dbReference type="RefSeq" id="WP_266605348.1">
    <property type="nucleotide sequence ID" value="NZ_JAPHNL010000328.1"/>
</dbReference>
<name>A0ABT3U6Z4_9ACTN</name>
<keyword evidence="1" id="KW-0812">Transmembrane</keyword>
<keyword evidence="1" id="KW-1133">Transmembrane helix</keyword>
<evidence type="ECO:0000256" key="1">
    <source>
        <dbReference type="SAM" id="Phobius"/>
    </source>
</evidence>
<organism evidence="2 3">
    <name type="scientific">Streptomyces beihaiensis</name>
    <dbReference type="NCBI Taxonomy" id="2984495"/>
    <lineage>
        <taxon>Bacteria</taxon>
        <taxon>Bacillati</taxon>
        <taxon>Actinomycetota</taxon>
        <taxon>Actinomycetes</taxon>
        <taxon>Kitasatosporales</taxon>
        <taxon>Streptomycetaceae</taxon>
        <taxon>Streptomyces</taxon>
    </lineage>
</organism>
<sequence length="68" mass="7273">MPATTHAKPHPAATGGARARLPWWAVALPAVAFVVLLALLLNPADAHASAGDPHLVHLMERARELLRR</sequence>
<evidence type="ECO:0000313" key="3">
    <source>
        <dbReference type="Proteomes" id="UP001163064"/>
    </source>
</evidence>
<dbReference type="Proteomes" id="UP001163064">
    <property type="component" value="Unassembled WGS sequence"/>
</dbReference>
<keyword evidence="3" id="KW-1185">Reference proteome</keyword>
<protein>
    <submittedName>
        <fullName evidence="2">Uncharacterized protein</fullName>
    </submittedName>
</protein>
<reference evidence="2" key="1">
    <citation type="submission" date="2022-10" db="EMBL/GenBank/DDBJ databases">
        <title>Streptomyces beihaiensis sp. nov., a chitin degrading actinobacterium, isolated from shrimp pond soil.</title>
        <authorList>
            <person name="Xie J."/>
            <person name="Shen N."/>
        </authorList>
    </citation>
    <scope>NUCLEOTIDE SEQUENCE</scope>
    <source>
        <strain evidence="2">GXMU-J5</strain>
    </source>
</reference>
<keyword evidence="1" id="KW-0472">Membrane</keyword>
<evidence type="ECO:0000313" key="2">
    <source>
        <dbReference type="EMBL" id="MCX3063970.1"/>
    </source>
</evidence>